<protein>
    <submittedName>
        <fullName evidence="1">Uncharacterized protein</fullName>
    </submittedName>
</protein>
<accession>A0ACC0NKX3</accession>
<reference evidence="1" key="1">
    <citation type="submission" date="2022-02" db="EMBL/GenBank/DDBJ databases">
        <title>Plant Genome Project.</title>
        <authorList>
            <person name="Zhang R.-G."/>
        </authorList>
    </citation>
    <scope>NUCLEOTIDE SEQUENCE</scope>
    <source>
        <strain evidence="1">AT1</strain>
    </source>
</reference>
<dbReference type="EMBL" id="CM046392">
    <property type="protein sequence ID" value="KAI8553534.1"/>
    <property type="molecule type" value="Genomic_DNA"/>
</dbReference>
<gene>
    <name evidence="1" type="ORF">RHMOL_Rhmol05G0023700</name>
</gene>
<dbReference type="Proteomes" id="UP001062846">
    <property type="component" value="Chromosome 5"/>
</dbReference>
<organism evidence="1 2">
    <name type="scientific">Rhododendron molle</name>
    <name type="common">Chinese azalea</name>
    <name type="synonym">Azalea mollis</name>
    <dbReference type="NCBI Taxonomy" id="49168"/>
    <lineage>
        <taxon>Eukaryota</taxon>
        <taxon>Viridiplantae</taxon>
        <taxon>Streptophyta</taxon>
        <taxon>Embryophyta</taxon>
        <taxon>Tracheophyta</taxon>
        <taxon>Spermatophyta</taxon>
        <taxon>Magnoliopsida</taxon>
        <taxon>eudicotyledons</taxon>
        <taxon>Gunneridae</taxon>
        <taxon>Pentapetalae</taxon>
        <taxon>asterids</taxon>
        <taxon>Ericales</taxon>
        <taxon>Ericaceae</taxon>
        <taxon>Ericoideae</taxon>
        <taxon>Rhodoreae</taxon>
        <taxon>Rhododendron</taxon>
    </lineage>
</organism>
<proteinExistence type="predicted"/>
<name>A0ACC0NKX3_RHOML</name>
<evidence type="ECO:0000313" key="1">
    <source>
        <dbReference type="EMBL" id="KAI8553534.1"/>
    </source>
</evidence>
<evidence type="ECO:0000313" key="2">
    <source>
        <dbReference type="Proteomes" id="UP001062846"/>
    </source>
</evidence>
<comment type="caution">
    <text evidence="1">The sequence shown here is derived from an EMBL/GenBank/DDBJ whole genome shotgun (WGS) entry which is preliminary data.</text>
</comment>
<sequence>MRCEILCVSFGCENFSFQVSKATDVVALESKFNCTVILYEVWPIESEGVIADKRHVNRNKMLLFNCASYSIQGGKGQYRTKFYGLLVLEENPHLRHVMVPVGFTLTTAVVAWLVIPLLLKSYYNESIKGTQVTPSAPFPYKASYWGALEDPLRCLISFFALSLAGYLIAPLIVSNYVLPAWKGAMMASFVLFLQRWKRGVFAHAFAVMVINETDRTNLASLDTLLSNAIFGLGLLALAAAAGFSMLYIAWITIAGELVVLLVGKDNLQNVKYGCYLRTLELVQVGDILQISYHKMNCGVVVSAHPSRIFPPSSSAVPAPRGYKEAAIKSLNMKR</sequence>
<keyword evidence="2" id="KW-1185">Reference proteome</keyword>